<dbReference type="PANTHER" id="PTHR31798:SF10">
    <property type="entry name" value="OS02G0822000 PROTEIN"/>
    <property type="match status" value="1"/>
</dbReference>
<evidence type="ECO:0000256" key="1">
    <source>
        <dbReference type="SAM" id="MobiDB-lite"/>
    </source>
</evidence>
<dbReference type="PANTHER" id="PTHR31798">
    <property type="entry name" value="HYDROXYPROLINE-RICH GLYCOPROTEIN-LIKE"/>
    <property type="match status" value="1"/>
</dbReference>
<accession>A0AAX6DLM9</accession>
<gene>
    <name evidence="2" type="ORF">M6B38_238725</name>
</gene>
<proteinExistence type="predicted"/>
<evidence type="ECO:0000313" key="2">
    <source>
        <dbReference type="EMBL" id="KAJ6792654.1"/>
    </source>
</evidence>
<dbReference type="EMBL" id="JANAVB010043419">
    <property type="protein sequence ID" value="KAJ6792654.1"/>
    <property type="molecule type" value="Genomic_DNA"/>
</dbReference>
<keyword evidence="3" id="KW-1185">Reference proteome</keyword>
<sequence>MRGGGASSSSSSVETVNAAADAIIAAESRVQQVTVPRRRWGACFSVYWCFGSQKHTNRINHAALVPEPTPARPEATVSENSNHPPPVTLPFIVPPSSPASFLNSEPPSSTQSPAACLSFSSLSANAYSPSGPASIFAIGPYANETQLVSPPVFSTFTTEPNTAPFTPPPETIQLTTPSSPEVPFAQLLSSSFDSNCKKREAYEFHSYQLYPGSPIGHLISPSSMSGTSSPFPDPEFYSSAGEPSKVSTAEGLPECNIVPRCISLGHSSILDGQISQVVPASDESRFSQSVLFKLTSDEVAQCMEKKPAIQMEAARGSSHGEALAMANRDYLAIEAESGGGSLVDETSHDVPEKLPTSGELMAGKEFNFDNPEESPHTSPEKLPSSGELVAAREFKFDNSDGAMAEPSVASDWWVNEKVVVSDTVPSKKWTFFPMIQPPVS</sequence>
<organism evidence="2 3">
    <name type="scientific">Iris pallida</name>
    <name type="common">Sweet iris</name>
    <dbReference type="NCBI Taxonomy" id="29817"/>
    <lineage>
        <taxon>Eukaryota</taxon>
        <taxon>Viridiplantae</taxon>
        <taxon>Streptophyta</taxon>
        <taxon>Embryophyta</taxon>
        <taxon>Tracheophyta</taxon>
        <taxon>Spermatophyta</taxon>
        <taxon>Magnoliopsida</taxon>
        <taxon>Liliopsida</taxon>
        <taxon>Asparagales</taxon>
        <taxon>Iridaceae</taxon>
        <taxon>Iridoideae</taxon>
        <taxon>Irideae</taxon>
        <taxon>Iris</taxon>
    </lineage>
</organism>
<comment type="caution">
    <text evidence="2">The sequence shown here is derived from an EMBL/GenBank/DDBJ whole genome shotgun (WGS) entry which is preliminary data.</text>
</comment>
<feature type="region of interest" description="Disordered" evidence="1">
    <location>
        <begin position="364"/>
        <end position="385"/>
    </location>
</feature>
<dbReference type="InterPro" id="IPR040420">
    <property type="entry name" value="At1g76660-like"/>
</dbReference>
<reference evidence="2" key="1">
    <citation type="journal article" date="2023" name="GigaByte">
        <title>Genome assembly of the bearded iris, Iris pallida Lam.</title>
        <authorList>
            <person name="Bruccoleri R.E."/>
            <person name="Oakeley E.J."/>
            <person name="Faust A.M.E."/>
            <person name="Altorfer M."/>
            <person name="Dessus-Babus S."/>
            <person name="Burckhardt D."/>
            <person name="Oertli M."/>
            <person name="Naumann U."/>
            <person name="Petersen F."/>
            <person name="Wong J."/>
        </authorList>
    </citation>
    <scope>NUCLEOTIDE SEQUENCE</scope>
    <source>
        <strain evidence="2">GSM-AAB239-AS_SAM_17_03QT</strain>
    </source>
</reference>
<dbReference type="Proteomes" id="UP001140949">
    <property type="component" value="Unassembled WGS sequence"/>
</dbReference>
<name>A0AAX6DLM9_IRIPA</name>
<evidence type="ECO:0000313" key="3">
    <source>
        <dbReference type="Proteomes" id="UP001140949"/>
    </source>
</evidence>
<dbReference type="AlphaFoldDB" id="A0AAX6DLM9"/>
<protein>
    <submittedName>
        <fullName evidence="2">Vegetative cell wall protein gp1</fullName>
    </submittedName>
</protein>
<reference evidence="2" key="2">
    <citation type="submission" date="2023-04" db="EMBL/GenBank/DDBJ databases">
        <authorList>
            <person name="Bruccoleri R.E."/>
            <person name="Oakeley E.J."/>
            <person name="Faust A.-M."/>
            <person name="Dessus-Babus S."/>
            <person name="Altorfer M."/>
            <person name="Burckhardt D."/>
            <person name="Oertli M."/>
            <person name="Naumann U."/>
            <person name="Petersen F."/>
            <person name="Wong J."/>
        </authorList>
    </citation>
    <scope>NUCLEOTIDE SEQUENCE</scope>
    <source>
        <strain evidence="2">GSM-AAB239-AS_SAM_17_03QT</strain>
        <tissue evidence="2">Leaf</tissue>
    </source>
</reference>